<keyword evidence="15" id="KW-0675">Receptor</keyword>
<dbReference type="PROSITE" id="PS50125">
    <property type="entry name" value="GUANYLATE_CYCLASE_2"/>
    <property type="match status" value="1"/>
</dbReference>
<evidence type="ECO:0000256" key="15">
    <source>
        <dbReference type="ARBA" id="ARBA00023170"/>
    </source>
</evidence>
<dbReference type="EC" id="4.6.1.1" evidence="6"/>
<keyword evidence="11" id="KW-0460">Magnesium</keyword>
<dbReference type="FunFam" id="3.30.70.1230:FF:000022">
    <property type="entry name" value="Receptor-type adenylate cyclase GRESAG 4, putative"/>
    <property type="match status" value="1"/>
</dbReference>
<accession>A0A836GWL8</accession>
<dbReference type="InterPro" id="IPR001054">
    <property type="entry name" value="A/G_cyclase"/>
</dbReference>
<gene>
    <name evidence="23" type="ORF">LSCM1_05501</name>
</gene>
<dbReference type="GO" id="GO:0035556">
    <property type="term" value="P:intracellular signal transduction"/>
    <property type="evidence" value="ECO:0007669"/>
    <property type="project" value="InterPro"/>
</dbReference>
<dbReference type="InterPro" id="IPR057399">
    <property type="entry name" value="GRESAG4.1/3_peripasmic_1"/>
</dbReference>
<comment type="function">
    <text evidence="3">Could act as a receptor for an unknown ligand.</text>
</comment>
<organism evidence="23 24">
    <name type="scientific">Leishmania martiniquensis</name>
    <dbReference type="NCBI Taxonomy" id="1580590"/>
    <lineage>
        <taxon>Eukaryota</taxon>
        <taxon>Discoba</taxon>
        <taxon>Euglenozoa</taxon>
        <taxon>Kinetoplastea</taxon>
        <taxon>Metakinetoplastina</taxon>
        <taxon>Trypanosomatida</taxon>
        <taxon>Trypanosomatidae</taxon>
        <taxon>Leishmaniinae</taxon>
        <taxon>Leishmania</taxon>
    </lineage>
</organism>
<dbReference type="Pfam" id="PF25495">
    <property type="entry name" value="Peripla_BP_A-cyclase_1"/>
    <property type="match status" value="1"/>
</dbReference>
<sequence>MRANKSHRRCTRGCGERGGAGGVDQPPAYRRPRLLAAALLIAGVLALVVPTTRPVRAAGAANDEKGPVLLLNTMYSASGNVEDHAKALWLGVDSALYSAKYTTAGGRTVKIVEPDPNANRADIVAVVKKALADNEGLLGVIGPYSDSYLATALRDSDIRESGLMFLSPFTGSGAVRVWDDSVYFTRAEPRLEIMAIVQHIANTIRSRRSAFMYLTGVQYGDREYKDIVELMPPLSLDPPAVYAVPYSRTDVAVDKKAFDAMADTRPQVVILWSLPGQQVVNFLEAVLTDPRTSSAYIMTSFHLQQTVFNVYYGLAMEGKLTPVDGQIISSGTSFPLTEPDSLHIPIFKEQMGKYIEAGKVDEQLWAAEAAAVRRYGPHGLGSPLSAPPTKADTFFHEHPNAAQLMLTGWLAGSLIMQTLSEEGWIDSVAAYRHYLFQQRRYIIGGDYVIGDYGGSCNEMAKFLGAACSCNQGGRGAALASLSKAAWTSVDDSGVSYSQNVCYSDTLLPPPANLLAVILEEYPHLAQVGRDLATAVSAIVHYVNFREKRVNVASLPVTHETAEEVYDKIMNDYTADIVAGVILSGLHIHRYLVLSPLYPQPRLVEPVRNYVYLMPTLEQQMFVLYANLEAVRGVTSLGSHVHVILHNYEGEEVATITGVLYRSAATFNYDDPSVSVVPSTKTVGSALARRRINLVLAVTAADVTDIVNFLLADATAIVVIVFDDLMLQYTTLVDKLSVALASVQARVITFTNLPLWSDKSATAHAASPLLQLFHAALKETTQYTPTMLRHFVTVLVAVRVIEGKERLGLDTLTDTIYLNGAVSTYGMSFGEFDWGCTTIEAETLCVYQNYGAQNIAMLSMQRILDPKVPQLTRPMTPSMEYRPRERLGALTPMQRNAIIIGSVVGGVALIAGCTLLLYCCIDSRDNDAAPRDSDGPVTLIFTDIESSTALWAALPQLMTDAIAAHHRVIRQLIKKYRCYEVKTIGDSFMIACKDAHTAVGLACEIQTRLLAHDWGTECFDGAYREFELGRVDTVGGYEPPTARLSEEEYAALWRGLRVRVGIHTGLSDIRYDEVTKGYDYYGDTSNMAARTEAVANGGQVIATETTWWALSDEERGSTAHTAMGPQGLRGVPFAVEMYQVNAVPGRRHAALRTELEAILPDETATETASSGAGALLSSVGTMTGPAAGIALVLSNCFAPYPVGQRVRELQPLLSKWGVGAPPRSRLVSEEDYCQGLMNRLAIRIATVWQARQRMDNSGASALAALQGLGAGGVVNPFAGEGGSVSDGARRRHSVVTASQRSVEPSAMRRLRALHSSPLSDVQSLVLMPRNERGCEARTALGAMW</sequence>
<evidence type="ECO:0000256" key="14">
    <source>
        <dbReference type="ARBA" id="ARBA00023136"/>
    </source>
</evidence>
<keyword evidence="10" id="KW-0067">ATP-binding</keyword>
<reference evidence="23 24" key="1">
    <citation type="submission" date="2021-03" db="EMBL/GenBank/DDBJ databases">
        <title>Leishmania (Mundinia) martiniquensis Genome sequencing and assembly.</title>
        <authorList>
            <person name="Almutairi H."/>
            <person name="Gatherer D."/>
        </authorList>
    </citation>
    <scope>NUCLEOTIDE SEQUENCE [LARGE SCALE GENOMIC DNA]</scope>
    <source>
        <strain evidence="23">LSCM1</strain>
    </source>
</reference>
<feature type="domain" description="Guanylate cyclase" evidence="22">
    <location>
        <begin position="937"/>
        <end position="1091"/>
    </location>
</feature>
<evidence type="ECO:0000313" key="24">
    <source>
        <dbReference type="Proteomes" id="UP000673552"/>
    </source>
</evidence>
<dbReference type="GO" id="GO:0005524">
    <property type="term" value="F:ATP binding"/>
    <property type="evidence" value="ECO:0007669"/>
    <property type="project" value="UniProtKB-KW"/>
</dbReference>
<comment type="cofactor">
    <cofactor evidence="2">
        <name>Mg(2+)</name>
        <dbReference type="ChEBI" id="CHEBI:18420"/>
    </cofactor>
</comment>
<keyword evidence="8" id="KW-0479">Metal-binding</keyword>
<evidence type="ECO:0000256" key="5">
    <source>
        <dbReference type="ARBA" id="ARBA00005381"/>
    </source>
</evidence>
<evidence type="ECO:0000256" key="6">
    <source>
        <dbReference type="ARBA" id="ARBA00012201"/>
    </source>
</evidence>
<comment type="subcellular location">
    <subcellularLocation>
        <location evidence="4">Membrane</location>
        <topology evidence="4">Multi-pass membrane protein</topology>
    </subcellularLocation>
</comment>
<evidence type="ECO:0000256" key="11">
    <source>
        <dbReference type="ARBA" id="ARBA00022842"/>
    </source>
</evidence>
<dbReference type="Proteomes" id="UP000673552">
    <property type="component" value="Chromosome 17"/>
</dbReference>
<keyword evidence="17" id="KW-0456">Lyase</keyword>
<evidence type="ECO:0000256" key="10">
    <source>
        <dbReference type="ARBA" id="ARBA00022840"/>
    </source>
</evidence>
<dbReference type="InterPro" id="IPR029787">
    <property type="entry name" value="Nucleotide_cyclase"/>
</dbReference>
<dbReference type="GO" id="GO:0004016">
    <property type="term" value="F:adenylate cyclase activity"/>
    <property type="evidence" value="ECO:0007669"/>
    <property type="project" value="UniProtKB-EC"/>
</dbReference>
<evidence type="ECO:0000256" key="9">
    <source>
        <dbReference type="ARBA" id="ARBA00022741"/>
    </source>
</evidence>
<name>A0A836GWL8_9TRYP</name>
<proteinExistence type="inferred from homology"/>
<evidence type="ECO:0000256" key="17">
    <source>
        <dbReference type="ARBA" id="ARBA00023239"/>
    </source>
</evidence>
<dbReference type="GO" id="GO:0016020">
    <property type="term" value="C:membrane"/>
    <property type="evidence" value="ECO:0007669"/>
    <property type="project" value="UniProtKB-SubCell"/>
</dbReference>
<evidence type="ECO:0000256" key="16">
    <source>
        <dbReference type="ARBA" id="ARBA00023180"/>
    </source>
</evidence>
<evidence type="ECO:0000256" key="20">
    <source>
        <dbReference type="SAM" id="MobiDB-lite"/>
    </source>
</evidence>
<evidence type="ECO:0000256" key="4">
    <source>
        <dbReference type="ARBA" id="ARBA00004141"/>
    </source>
</evidence>
<keyword evidence="9" id="KW-0547">Nucleotide-binding</keyword>
<keyword evidence="24" id="KW-1185">Reference proteome</keyword>
<keyword evidence="14 21" id="KW-0472">Membrane</keyword>
<dbReference type="KEGG" id="lmat:92515468"/>
<dbReference type="SMART" id="SM00044">
    <property type="entry name" value="CYCc"/>
    <property type="match status" value="1"/>
</dbReference>
<evidence type="ECO:0000256" key="8">
    <source>
        <dbReference type="ARBA" id="ARBA00022723"/>
    </source>
</evidence>
<keyword evidence="12 21" id="KW-1133">Transmembrane helix</keyword>
<dbReference type="Pfam" id="PF00211">
    <property type="entry name" value="Guanylate_cyc"/>
    <property type="match status" value="1"/>
</dbReference>
<dbReference type="GO" id="GO:0046872">
    <property type="term" value="F:metal ion binding"/>
    <property type="evidence" value="ECO:0007669"/>
    <property type="project" value="UniProtKB-KW"/>
</dbReference>
<evidence type="ECO:0000256" key="21">
    <source>
        <dbReference type="SAM" id="Phobius"/>
    </source>
</evidence>
<dbReference type="RefSeq" id="XP_067179591.1">
    <property type="nucleotide sequence ID" value="XM_067322956.1"/>
</dbReference>
<evidence type="ECO:0000256" key="1">
    <source>
        <dbReference type="ARBA" id="ARBA00001593"/>
    </source>
</evidence>
<evidence type="ECO:0000256" key="12">
    <source>
        <dbReference type="ARBA" id="ARBA00022989"/>
    </source>
</evidence>
<dbReference type="Gene3D" id="3.40.50.2300">
    <property type="match status" value="2"/>
</dbReference>
<feature type="compositionally biased region" description="Basic residues" evidence="20">
    <location>
        <begin position="1"/>
        <end position="11"/>
    </location>
</feature>
<evidence type="ECO:0000256" key="13">
    <source>
        <dbReference type="ARBA" id="ARBA00022998"/>
    </source>
</evidence>
<comment type="catalytic activity">
    <reaction evidence="1">
        <text>ATP = 3',5'-cyclic AMP + diphosphate</text>
        <dbReference type="Rhea" id="RHEA:15389"/>
        <dbReference type="ChEBI" id="CHEBI:30616"/>
        <dbReference type="ChEBI" id="CHEBI:33019"/>
        <dbReference type="ChEBI" id="CHEBI:58165"/>
        <dbReference type="EC" id="4.6.1.1"/>
    </reaction>
</comment>
<dbReference type="SUPFAM" id="SSF55073">
    <property type="entry name" value="Nucleotide cyclase"/>
    <property type="match status" value="1"/>
</dbReference>
<keyword evidence="13" id="KW-0115">cAMP biosynthesis</keyword>
<dbReference type="PANTHER" id="PTHR43081:SF1">
    <property type="entry name" value="ADENYLATE CYCLASE, TERMINAL-DIFFERENTIATION SPECIFIC"/>
    <property type="match status" value="1"/>
</dbReference>
<keyword evidence="16" id="KW-0325">Glycoprotein</keyword>
<feature type="transmembrane region" description="Helical" evidence="21">
    <location>
        <begin position="34"/>
        <end position="52"/>
    </location>
</feature>
<evidence type="ECO:0000256" key="7">
    <source>
        <dbReference type="ARBA" id="ARBA00022692"/>
    </source>
</evidence>
<dbReference type="OrthoDB" id="262653at2759"/>
<keyword evidence="7 21" id="KW-0812">Transmembrane</keyword>
<dbReference type="InterPro" id="IPR050697">
    <property type="entry name" value="Adenylyl/Guanylyl_Cyclase_3/4"/>
</dbReference>
<evidence type="ECO:0000313" key="23">
    <source>
        <dbReference type="EMBL" id="KAG5481484.1"/>
    </source>
</evidence>
<evidence type="ECO:0000256" key="3">
    <source>
        <dbReference type="ARBA" id="ARBA00002708"/>
    </source>
</evidence>
<evidence type="ECO:0000256" key="18">
    <source>
        <dbReference type="ARBA" id="ARBA00032597"/>
    </source>
</evidence>
<dbReference type="InterPro" id="IPR057398">
    <property type="entry name" value="GRESAG4.1/3_peripasmic_2"/>
</dbReference>
<comment type="similarity">
    <text evidence="5">Belongs to the adenylyl cyclase class-3 family.</text>
</comment>
<dbReference type="InterPro" id="IPR028082">
    <property type="entry name" value="Peripla_BP_I"/>
</dbReference>
<dbReference type="GeneID" id="92515468"/>
<evidence type="ECO:0000256" key="2">
    <source>
        <dbReference type="ARBA" id="ARBA00001946"/>
    </source>
</evidence>
<protein>
    <recommendedName>
        <fullName evidence="6">adenylate cyclase</fullName>
        <ecNumber evidence="6">4.6.1.1</ecNumber>
    </recommendedName>
    <alternativeName>
        <fullName evidence="18">ATP pyrophosphate-lyase</fullName>
    </alternativeName>
    <alternativeName>
        <fullName evidence="19">Adenylyl cyclase</fullName>
    </alternativeName>
</protein>
<evidence type="ECO:0000259" key="22">
    <source>
        <dbReference type="PROSITE" id="PS50125"/>
    </source>
</evidence>
<dbReference type="Pfam" id="PF25493">
    <property type="entry name" value="Peripla_BP_A-cyclase"/>
    <property type="match status" value="1"/>
</dbReference>
<dbReference type="Gene3D" id="3.30.70.1230">
    <property type="entry name" value="Nucleotide cyclase"/>
    <property type="match status" value="1"/>
</dbReference>
<feature type="region of interest" description="Disordered" evidence="20">
    <location>
        <begin position="1"/>
        <end position="26"/>
    </location>
</feature>
<dbReference type="SUPFAM" id="SSF53822">
    <property type="entry name" value="Periplasmic binding protein-like I"/>
    <property type="match status" value="1"/>
</dbReference>
<dbReference type="EMBL" id="JAFEUZ010000017">
    <property type="protein sequence ID" value="KAG5481484.1"/>
    <property type="molecule type" value="Genomic_DNA"/>
</dbReference>
<comment type="caution">
    <text evidence="23">The sequence shown here is derived from an EMBL/GenBank/DDBJ whole genome shotgun (WGS) entry which is preliminary data.</text>
</comment>
<dbReference type="GO" id="GO:0006171">
    <property type="term" value="P:cAMP biosynthetic process"/>
    <property type="evidence" value="ECO:0007669"/>
    <property type="project" value="UniProtKB-KW"/>
</dbReference>
<evidence type="ECO:0000256" key="19">
    <source>
        <dbReference type="ARBA" id="ARBA00032637"/>
    </source>
</evidence>
<dbReference type="PANTHER" id="PTHR43081">
    <property type="entry name" value="ADENYLATE CYCLASE, TERMINAL-DIFFERENTIATION SPECIFIC-RELATED"/>
    <property type="match status" value="1"/>
</dbReference>